<dbReference type="Pfam" id="PF01966">
    <property type="entry name" value="HD"/>
    <property type="match status" value="1"/>
</dbReference>
<feature type="domain" description="HD/PDEase" evidence="1">
    <location>
        <begin position="49"/>
        <end position="186"/>
    </location>
</feature>
<evidence type="ECO:0000313" key="2">
    <source>
        <dbReference type="EMBL" id="HGI87791.1"/>
    </source>
</evidence>
<sequence length="261" mass="29355">MVTVSPTLIYQHVETLPLLKKAFQLLEEDAEVSSLLKMSNIMAVSRLRYNDHGVTHARIVAGASLEITDILIRHNTEFTTLRDGTAKNLDEVKLIVLLSGYLHDIGNAVHRQSHEFIGALLSKSILDRILSKLGYDMKRVVELRQEVMHIIYSTEYATQCLTIECGITKISDGLDMAEGRARIPYRLGKVDMHSVSALSIKRVEISEGVSRPIKISVYVSDMAGLFQLEAVLLPKIRTSLLEDLIEVTLYTDSKTLRFYPK</sequence>
<name>A0A7C4BC81_9CREN</name>
<evidence type="ECO:0000259" key="1">
    <source>
        <dbReference type="SMART" id="SM00471"/>
    </source>
</evidence>
<dbReference type="InterPro" id="IPR039967">
    <property type="entry name" value="MJ1020-like"/>
</dbReference>
<proteinExistence type="predicted"/>
<dbReference type="PANTHER" id="PTHR40517:SF1">
    <property type="entry name" value="METAL-DEPENDENT PHOSPHOHYDROLASE, HD SUPERFAMILY-RELATED"/>
    <property type="match status" value="1"/>
</dbReference>
<dbReference type="PANTHER" id="PTHR40517">
    <property type="entry name" value="METAL-DEPENDENT PHOSPHOHYDROLASE, HD SUPERFAMILY-RELATED"/>
    <property type="match status" value="1"/>
</dbReference>
<dbReference type="Gene3D" id="1.10.3210.10">
    <property type="entry name" value="Hypothetical protein af1432"/>
    <property type="match status" value="1"/>
</dbReference>
<accession>A0A7C4BC81</accession>
<comment type="caution">
    <text evidence="2">The sequence shown here is derived from an EMBL/GenBank/DDBJ whole genome shotgun (WGS) entry which is preliminary data.</text>
</comment>
<gene>
    <name evidence="2" type="ORF">ENV14_05310</name>
</gene>
<organism evidence="2">
    <name type="scientific">Ignisphaera aggregans</name>
    <dbReference type="NCBI Taxonomy" id="334771"/>
    <lineage>
        <taxon>Archaea</taxon>
        <taxon>Thermoproteota</taxon>
        <taxon>Thermoprotei</taxon>
        <taxon>Desulfurococcales</taxon>
        <taxon>Desulfurococcaceae</taxon>
        <taxon>Ignisphaera</taxon>
    </lineage>
</organism>
<reference evidence="2" key="1">
    <citation type="journal article" date="2020" name="mSystems">
        <title>Genome- and Community-Level Interaction Insights into Carbon Utilization and Element Cycling Functions of Hydrothermarchaeota in Hydrothermal Sediment.</title>
        <authorList>
            <person name="Zhou Z."/>
            <person name="Liu Y."/>
            <person name="Xu W."/>
            <person name="Pan J."/>
            <person name="Luo Z.H."/>
            <person name="Li M."/>
        </authorList>
    </citation>
    <scope>NUCLEOTIDE SEQUENCE [LARGE SCALE GENOMIC DNA]</scope>
    <source>
        <strain evidence="2">SpSt-732</strain>
    </source>
</reference>
<protein>
    <submittedName>
        <fullName evidence="2">HD domain-containing protein</fullName>
    </submittedName>
</protein>
<dbReference type="EMBL" id="DTFF01000044">
    <property type="protein sequence ID" value="HGI87791.1"/>
    <property type="molecule type" value="Genomic_DNA"/>
</dbReference>
<dbReference type="SMART" id="SM00471">
    <property type="entry name" value="HDc"/>
    <property type="match status" value="1"/>
</dbReference>
<dbReference type="AlphaFoldDB" id="A0A7C4BC81"/>
<dbReference type="InterPro" id="IPR006674">
    <property type="entry name" value="HD_domain"/>
</dbReference>
<dbReference type="SUPFAM" id="SSF109604">
    <property type="entry name" value="HD-domain/PDEase-like"/>
    <property type="match status" value="1"/>
</dbReference>
<dbReference type="InterPro" id="IPR003607">
    <property type="entry name" value="HD/PDEase_dom"/>
</dbReference>